<dbReference type="EMBL" id="NTFS01000051">
    <property type="protein sequence ID" value="PAX59423.1"/>
    <property type="molecule type" value="Genomic_DNA"/>
</dbReference>
<dbReference type="InterPro" id="IPR007692">
    <property type="entry name" value="DNA_helicase_DnaB"/>
</dbReference>
<dbReference type="Pfam" id="PF03796">
    <property type="entry name" value="DnaB_C"/>
    <property type="match status" value="1"/>
</dbReference>
<keyword evidence="15" id="KW-1185">Reference proteome</keyword>
<keyword evidence="9" id="KW-0413">Isomerase</keyword>
<keyword evidence="7 12" id="KW-0067">ATP-binding</keyword>
<dbReference type="PANTHER" id="PTHR30153">
    <property type="entry name" value="REPLICATIVE DNA HELICASE DNAB"/>
    <property type="match status" value="1"/>
</dbReference>
<keyword evidence="6 12" id="KW-0347">Helicase</keyword>
<dbReference type="InterPro" id="IPR016136">
    <property type="entry name" value="DNA_helicase_N/primase_C"/>
</dbReference>
<evidence type="ECO:0000256" key="7">
    <source>
        <dbReference type="ARBA" id="ARBA00022840"/>
    </source>
</evidence>
<name>A0A2A2TLN7_9CYAN</name>
<evidence type="ECO:0000256" key="5">
    <source>
        <dbReference type="ARBA" id="ARBA00022801"/>
    </source>
</evidence>
<dbReference type="GO" id="GO:1990077">
    <property type="term" value="C:primosome complex"/>
    <property type="evidence" value="ECO:0007669"/>
    <property type="project" value="UniProtKB-UniRule"/>
</dbReference>
<organism evidence="14 15">
    <name type="scientific">Brunnivagina elsteri CCALA 953</name>
    <dbReference type="NCBI Taxonomy" id="987040"/>
    <lineage>
        <taxon>Bacteria</taxon>
        <taxon>Bacillati</taxon>
        <taxon>Cyanobacteriota</taxon>
        <taxon>Cyanophyceae</taxon>
        <taxon>Nostocales</taxon>
        <taxon>Calotrichaceae</taxon>
        <taxon>Brunnivagina</taxon>
    </lineage>
</organism>
<dbReference type="InterPro" id="IPR027417">
    <property type="entry name" value="P-loop_NTPase"/>
</dbReference>
<dbReference type="GO" id="GO:0005829">
    <property type="term" value="C:cytosol"/>
    <property type="evidence" value="ECO:0007669"/>
    <property type="project" value="TreeGrafter"/>
</dbReference>
<dbReference type="SUPFAM" id="SSF52540">
    <property type="entry name" value="P-loop containing nucleoside triphosphate hydrolases"/>
    <property type="match status" value="1"/>
</dbReference>
<dbReference type="Proteomes" id="UP000218238">
    <property type="component" value="Unassembled WGS sequence"/>
</dbReference>
<evidence type="ECO:0000256" key="10">
    <source>
        <dbReference type="ARBA" id="ARBA00048954"/>
    </source>
</evidence>
<keyword evidence="5 12" id="KW-0378">Hydrolase</keyword>
<dbReference type="Pfam" id="PF00772">
    <property type="entry name" value="DnaB"/>
    <property type="match status" value="1"/>
</dbReference>
<accession>A0A2A2TLN7</accession>
<proteinExistence type="inferred from homology"/>
<dbReference type="SUPFAM" id="SSF48024">
    <property type="entry name" value="N-terminal domain of DnaB helicase"/>
    <property type="match status" value="1"/>
</dbReference>
<dbReference type="GO" id="GO:0043139">
    <property type="term" value="F:5'-3' DNA helicase activity"/>
    <property type="evidence" value="ECO:0007669"/>
    <property type="project" value="UniProtKB-EC"/>
</dbReference>
<dbReference type="EC" id="5.6.2.3" evidence="11 12"/>
<keyword evidence="2 12" id="KW-0639">Primosome</keyword>
<evidence type="ECO:0000313" key="15">
    <source>
        <dbReference type="Proteomes" id="UP000218238"/>
    </source>
</evidence>
<evidence type="ECO:0000256" key="6">
    <source>
        <dbReference type="ARBA" id="ARBA00022806"/>
    </source>
</evidence>
<dbReference type="CDD" id="cd00984">
    <property type="entry name" value="DnaB_C"/>
    <property type="match status" value="1"/>
</dbReference>
<evidence type="ECO:0000256" key="9">
    <source>
        <dbReference type="ARBA" id="ARBA00023235"/>
    </source>
</evidence>
<evidence type="ECO:0000256" key="4">
    <source>
        <dbReference type="ARBA" id="ARBA00022741"/>
    </source>
</evidence>
<dbReference type="InterPro" id="IPR007694">
    <property type="entry name" value="DNA_helicase_DnaB-like_C"/>
</dbReference>
<dbReference type="Gene3D" id="1.10.860.10">
    <property type="entry name" value="DNAb Helicase, Chain A"/>
    <property type="match status" value="1"/>
</dbReference>
<protein>
    <recommendedName>
        <fullName evidence="11 12">Replicative DNA helicase</fullName>
        <ecNumber evidence="11 12">5.6.2.3</ecNumber>
    </recommendedName>
</protein>
<evidence type="ECO:0000259" key="13">
    <source>
        <dbReference type="PROSITE" id="PS51199"/>
    </source>
</evidence>
<evidence type="ECO:0000256" key="12">
    <source>
        <dbReference type="RuleBase" id="RU362085"/>
    </source>
</evidence>
<evidence type="ECO:0000313" key="14">
    <source>
        <dbReference type="EMBL" id="PAX59423.1"/>
    </source>
</evidence>
<dbReference type="GO" id="GO:0016887">
    <property type="term" value="F:ATP hydrolysis activity"/>
    <property type="evidence" value="ECO:0007669"/>
    <property type="project" value="RHEA"/>
</dbReference>
<evidence type="ECO:0000256" key="8">
    <source>
        <dbReference type="ARBA" id="ARBA00023125"/>
    </source>
</evidence>
<dbReference type="GO" id="GO:0006269">
    <property type="term" value="P:DNA replication, synthesis of primer"/>
    <property type="evidence" value="ECO:0007669"/>
    <property type="project" value="UniProtKB-UniRule"/>
</dbReference>
<keyword evidence="3 12" id="KW-0235">DNA replication</keyword>
<dbReference type="Gene3D" id="3.40.50.300">
    <property type="entry name" value="P-loop containing nucleotide triphosphate hydrolases"/>
    <property type="match status" value="1"/>
</dbReference>
<feature type="domain" description="SF4 helicase" evidence="13">
    <location>
        <begin position="202"/>
        <end position="468"/>
    </location>
</feature>
<dbReference type="GO" id="GO:0005524">
    <property type="term" value="F:ATP binding"/>
    <property type="evidence" value="ECO:0007669"/>
    <property type="project" value="UniProtKB-UniRule"/>
</dbReference>
<dbReference type="PANTHER" id="PTHR30153:SF2">
    <property type="entry name" value="REPLICATIVE DNA HELICASE"/>
    <property type="match status" value="1"/>
</dbReference>
<reference evidence="14 15" key="1">
    <citation type="submission" date="2017-08" db="EMBL/GenBank/DDBJ databases">
        <title>Draft genome sequence of filamentous cyanobacterium Calothrix elsteri CCALA 953.</title>
        <authorList>
            <person name="Gagunashvili A.N."/>
            <person name="Elster J."/>
            <person name="Andresson O.S."/>
        </authorList>
    </citation>
    <scope>NUCLEOTIDE SEQUENCE [LARGE SCALE GENOMIC DNA]</scope>
    <source>
        <strain evidence="14 15">CCALA 953</strain>
    </source>
</reference>
<keyword evidence="8 12" id="KW-0238">DNA-binding</keyword>
<comment type="caution">
    <text evidence="14">The sequence shown here is derived from an EMBL/GenBank/DDBJ whole genome shotgun (WGS) entry which is preliminary data.</text>
</comment>
<evidence type="ECO:0000256" key="11">
    <source>
        <dbReference type="NCBIfam" id="TIGR00665"/>
    </source>
</evidence>
<dbReference type="PROSITE" id="PS51199">
    <property type="entry name" value="SF4_HELICASE"/>
    <property type="match status" value="1"/>
</dbReference>
<dbReference type="AlphaFoldDB" id="A0A2A2TLN7"/>
<comment type="function">
    <text evidence="12">The main replicative DNA helicase, it participates in initiation and elongation during chromosome replication. Travels ahead of the DNA replisome, separating dsDNA into templates for DNA synthesis. A processive ATP-dependent 5'-3' DNA helicase it has DNA-dependent ATPase activity.</text>
</comment>
<dbReference type="NCBIfam" id="TIGR00665">
    <property type="entry name" value="DnaB"/>
    <property type="match status" value="1"/>
</dbReference>
<comment type="catalytic activity">
    <reaction evidence="10 12">
        <text>ATP + H2O = ADP + phosphate + H(+)</text>
        <dbReference type="Rhea" id="RHEA:13065"/>
        <dbReference type="ChEBI" id="CHEBI:15377"/>
        <dbReference type="ChEBI" id="CHEBI:15378"/>
        <dbReference type="ChEBI" id="CHEBI:30616"/>
        <dbReference type="ChEBI" id="CHEBI:43474"/>
        <dbReference type="ChEBI" id="CHEBI:456216"/>
        <dbReference type="EC" id="5.6.2.3"/>
    </reaction>
</comment>
<evidence type="ECO:0000256" key="3">
    <source>
        <dbReference type="ARBA" id="ARBA00022705"/>
    </source>
</evidence>
<dbReference type="OrthoDB" id="9773982at2"/>
<dbReference type="InterPro" id="IPR036185">
    <property type="entry name" value="DNA_heli_DnaB-like_N_sf"/>
</dbReference>
<comment type="similarity">
    <text evidence="1 12">Belongs to the helicase family. DnaB subfamily.</text>
</comment>
<sequence length="469" mass="52138">MYAKQDNVDHSVVAHEEPAKVINFASSVSKLPPQCAEAEEAILGGILLDPNAIMRVRDRLKPYHFYIKAHQDIYFSAIRLNAQEQPTDLIAIANWLSANDLLFRVGGRNKLVSLVSMCVSAVNIDALADLVVGKWKRRELGRLGAFALELQHKSDDDVTLEQAFEQLQTQIYNLQQGENTSSTSHIAGVMTDTYQIVEERNQGIVQPGIPTGFYDLDTMINGGFNRGDLVIIAGRPAMGKSAIAAQIGFNVAQLQNLPVALFSLEMSKTQIAMRLLAGEANVEGNYLKTGRISDCQWEPIITAVQDISTLPIYLNDSPTPSLSYFEAECRRIMALERRNLGLVVIDYLQLMGDSDGNRNNEIAAITRGLKRLAMKLQVPVICLSQLSRAVETRQNKRPILSDLRDSGGIEQDGDKVIMLYRDDYYHPDSPERGICEIIAAKHRDGATGTVKLLFDNQFVKFKNLARCGW</sequence>
<gene>
    <name evidence="14" type="primary">dnaB</name>
    <name evidence="14" type="ORF">CK510_06955</name>
</gene>
<keyword evidence="4 12" id="KW-0547">Nucleotide-binding</keyword>
<evidence type="ECO:0000256" key="2">
    <source>
        <dbReference type="ARBA" id="ARBA00022515"/>
    </source>
</evidence>
<evidence type="ECO:0000256" key="1">
    <source>
        <dbReference type="ARBA" id="ARBA00008428"/>
    </source>
</evidence>
<dbReference type="InterPro" id="IPR007693">
    <property type="entry name" value="DNA_helicase_DnaB-like_N"/>
</dbReference>
<dbReference type="GO" id="GO:0003677">
    <property type="term" value="F:DNA binding"/>
    <property type="evidence" value="ECO:0007669"/>
    <property type="project" value="UniProtKB-UniRule"/>
</dbReference>